<gene>
    <name evidence="3" type="ORF">C7K08_12910</name>
</gene>
<evidence type="ECO:0000259" key="2">
    <source>
        <dbReference type="Pfam" id="PF18818"/>
    </source>
</evidence>
<accession>A0A2P7EB89</accession>
<evidence type="ECO:0000313" key="4">
    <source>
        <dbReference type="Proteomes" id="UP000240206"/>
    </source>
</evidence>
<organism evidence="3 4">
    <name type="scientific">Synechococcus lacustris str. Tous</name>
    <dbReference type="NCBI Taxonomy" id="1910958"/>
    <lineage>
        <taxon>Bacteria</taxon>
        <taxon>Bacillati</taxon>
        <taxon>Cyanobacteriota</taxon>
        <taxon>Cyanophyceae</taxon>
        <taxon>Synechococcales</taxon>
        <taxon>Synechococcaceae</taxon>
        <taxon>Synechococcus</taxon>
    </lineage>
</organism>
<dbReference type="Proteomes" id="UP000240206">
    <property type="component" value="Unassembled WGS sequence"/>
</dbReference>
<keyword evidence="4" id="KW-1185">Reference proteome</keyword>
<protein>
    <submittedName>
        <fullName evidence="3">Topoisomerase</fullName>
    </submittedName>
</protein>
<reference evidence="4" key="1">
    <citation type="submission" date="2018-03" db="EMBL/GenBank/DDBJ databases">
        <title>Ecological and genomic features of two cosmopolitan and abundant freshwater picocyanobacteria.</title>
        <authorList>
            <person name="Cabello-Yeves P.J."/>
            <person name="Picazo A."/>
            <person name="Camacho A."/>
            <person name="Callieri C."/>
            <person name="Rosselli R."/>
            <person name="Roda-Garcia J."/>
            <person name="Coutinho F.H."/>
            <person name="Rodriguez-Valera F."/>
        </authorList>
    </citation>
    <scope>NUCLEOTIDE SEQUENCE [LARGE SCALE GENOMIC DNA]</scope>
    <source>
        <strain evidence="4">Tous</strain>
    </source>
</reference>
<feature type="domain" description="Polyvalent protein metallopeptidase" evidence="2">
    <location>
        <begin position="168"/>
        <end position="289"/>
    </location>
</feature>
<dbReference type="InterPro" id="IPR041459">
    <property type="entry name" value="MPTase-PolyVal"/>
</dbReference>
<dbReference type="InterPro" id="IPR017113">
    <property type="entry name" value="Antirestriction_ArdC"/>
</dbReference>
<proteinExistence type="predicted"/>
<evidence type="ECO:0000313" key="3">
    <source>
        <dbReference type="EMBL" id="PSI00481.1"/>
    </source>
</evidence>
<evidence type="ECO:0000259" key="1">
    <source>
        <dbReference type="Pfam" id="PF08401"/>
    </source>
</evidence>
<dbReference type="EMBL" id="PXVC01000116">
    <property type="protein sequence ID" value="PSI00481.1"/>
    <property type="molecule type" value="Genomic_DNA"/>
</dbReference>
<comment type="caution">
    <text evidence="3">The sequence shown here is derived from an EMBL/GenBank/DDBJ whole genome shotgun (WGS) entry which is preliminary data.</text>
</comment>
<feature type="domain" description="N-terminal" evidence="1">
    <location>
        <begin position="15"/>
        <end position="120"/>
    </location>
</feature>
<dbReference type="Pfam" id="PF18818">
    <property type="entry name" value="MPTase-PolyVal"/>
    <property type="match status" value="1"/>
</dbReference>
<dbReference type="RefSeq" id="WP_106500981.1">
    <property type="nucleotide sequence ID" value="NZ_PXVC01000116.1"/>
</dbReference>
<name>A0A2P7EB89_9SYNE</name>
<dbReference type="Pfam" id="PF08401">
    <property type="entry name" value="ArdcN"/>
    <property type="match status" value="1"/>
</dbReference>
<dbReference type="PIRSF" id="PIRSF037112">
    <property type="entry name" value="Antirestriction_ArdC"/>
    <property type="match status" value="1"/>
</dbReference>
<dbReference type="AlphaFoldDB" id="A0A2P7EB89"/>
<dbReference type="GO" id="GO:0003697">
    <property type="term" value="F:single-stranded DNA binding"/>
    <property type="evidence" value="ECO:0007669"/>
    <property type="project" value="InterPro"/>
</dbReference>
<dbReference type="InterPro" id="IPR013610">
    <property type="entry name" value="ArdC_N"/>
</dbReference>
<sequence length="329" mass="36223">MSTAKKKFNGPTPEEKIVAGLIELMEAGIAPWRKPWAEDGCSGHHVNLLSGHQYRGSNVILLTIGMHVRGSALPYWCGYAEAKKLGITPKKGSKCAYIVRPQLNRYEEEGAALADGSKGDPSIKEWMAFKPTAVFNANDLEGEKLEELIKLRKFQAGYQVKPEPERLENAEAALKSWKVPVSFGGNQAFYAPVIDRIQLPERSAFNTPAAFCATWAHEAIHSTGHHSRLDRDQKGKFGSKSYAVEELIAELGAVLLGDRLEIGSEIESHAAYLSYWIGLLKEEPKILFQVMRDANAASKLIWPEELNAPFDPIPVGSDRQLAAVSLVAS</sequence>